<sequence length="562" mass="61418">MTTGGPGEAFRVAFEFWDNYNAPQPQIPPLSIAGAKARYNTTYANGPPIAPPTTTIVNPLQPVGPPVRDSRLAPPFIPKRAPRTRIDQLPYTRQAYGPVGVPGPGGPGGGPRGSARNWRPVKILGQGANAPPVLWEYNGPLPAPAITRVAVKSVGNPVTSADMAAEGLHMRRLTMAPTEHIVQLIVNPAVALTPAECRAERLDPAIWNGVVRRLVMEYCPQGSLKRLLTYRIGRRLPFEELTLWRIFECLVDGLAVLEYDGELVVTPAAGAGPAAPPVITPPAVFNPAIPMVVHFDLKPLNIFGGNRSLPGGTHPFTPVWKVGDFGLSGRLRRLNHNVPGVPGPGWTGNVTFSAMHRNMRETGSRKYYPPEQFSPRWNYRDYATSTVCGKYGPWTNIWQMGAIMYELACLDRGTPEVCYPFNPASPLLAAPFTIRGVAAQGITYGTRLRVTPYTNALKDAIHECLYEEPANRPTILELKARVLAGIDACRQAGDVPEGWQDLDMPEPKTPLEAKRNPASKRPCCRTLGLNTLPVCGEMVLVDPENQRVRCHAHYNLNLFPFG</sequence>
<comment type="caution">
    <text evidence="8">The sequence shown here is derived from an EMBL/GenBank/DDBJ whole genome shotgun (WGS) entry which is preliminary data.</text>
</comment>
<dbReference type="PANTHER" id="PTHR43671:SF13">
    <property type="entry name" value="SERINE_THREONINE-PROTEIN KINASE NEK2"/>
    <property type="match status" value="1"/>
</dbReference>
<evidence type="ECO:0000256" key="2">
    <source>
        <dbReference type="ARBA" id="ARBA00022679"/>
    </source>
</evidence>
<dbReference type="Gene3D" id="1.10.510.10">
    <property type="entry name" value="Transferase(Phosphotransferase) domain 1"/>
    <property type="match status" value="1"/>
</dbReference>
<feature type="domain" description="Protein kinase" evidence="7">
    <location>
        <begin position="118"/>
        <end position="483"/>
    </location>
</feature>
<accession>A0ABR4BQS1</accession>
<dbReference type="EMBL" id="JAZHXI010000024">
    <property type="protein sequence ID" value="KAL2060033.1"/>
    <property type="molecule type" value="Genomic_DNA"/>
</dbReference>
<evidence type="ECO:0000313" key="9">
    <source>
        <dbReference type="Proteomes" id="UP001595075"/>
    </source>
</evidence>
<evidence type="ECO:0000256" key="1">
    <source>
        <dbReference type="ARBA" id="ARBA00012513"/>
    </source>
</evidence>
<dbReference type="Proteomes" id="UP001595075">
    <property type="component" value="Unassembled WGS sequence"/>
</dbReference>
<dbReference type="InterPro" id="IPR011009">
    <property type="entry name" value="Kinase-like_dom_sf"/>
</dbReference>
<dbReference type="SMART" id="SM00220">
    <property type="entry name" value="S_TKc"/>
    <property type="match status" value="1"/>
</dbReference>
<evidence type="ECO:0000313" key="8">
    <source>
        <dbReference type="EMBL" id="KAL2060033.1"/>
    </source>
</evidence>
<evidence type="ECO:0000256" key="5">
    <source>
        <dbReference type="ARBA" id="ARBA00022840"/>
    </source>
</evidence>
<keyword evidence="3" id="KW-0547">Nucleotide-binding</keyword>
<evidence type="ECO:0000256" key="3">
    <source>
        <dbReference type="ARBA" id="ARBA00022741"/>
    </source>
</evidence>
<protein>
    <recommendedName>
        <fullName evidence="1">non-specific serine/threonine protein kinase</fullName>
        <ecNumber evidence="1">2.7.11.1</ecNumber>
    </recommendedName>
</protein>
<dbReference type="PANTHER" id="PTHR43671">
    <property type="entry name" value="SERINE/THREONINE-PROTEIN KINASE NEK"/>
    <property type="match status" value="1"/>
</dbReference>
<dbReference type="InterPro" id="IPR050660">
    <property type="entry name" value="NEK_Ser/Thr_kinase"/>
</dbReference>
<keyword evidence="2" id="KW-0808">Transferase</keyword>
<proteinExistence type="predicted"/>
<reference evidence="8 9" key="1">
    <citation type="journal article" date="2024" name="Commun. Biol.">
        <title>Comparative genomic analysis of thermophilic fungi reveals convergent evolutionary adaptations and gene losses.</title>
        <authorList>
            <person name="Steindorff A.S."/>
            <person name="Aguilar-Pontes M.V."/>
            <person name="Robinson A.J."/>
            <person name="Andreopoulos B."/>
            <person name="LaButti K."/>
            <person name="Kuo A."/>
            <person name="Mondo S."/>
            <person name="Riley R."/>
            <person name="Otillar R."/>
            <person name="Haridas S."/>
            <person name="Lipzen A."/>
            <person name="Grimwood J."/>
            <person name="Schmutz J."/>
            <person name="Clum A."/>
            <person name="Reid I.D."/>
            <person name="Moisan M.C."/>
            <person name="Butler G."/>
            <person name="Nguyen T.T.M."/>
            <person name="Dewar K."/>
            <person name="Conant G."/>
            <person name="Drula E."/>
            <person name="Henrissat B."/>
            <person name="Hansel C."/>
            <person name="Singer S."/>
            <person name="Hutchinson M.I."/>
            <person name="de Vries R.P."/>
            <person name="Natvig D.O."/>
            <person name="Powell A.J."/>
            <person name="Tsang A."/>
            <person name="Grigoriev I.V."/>
        </authorList>
    </citation>
    <scope>NUCLEOTIDE SEQUENCE [LARGE SCALE GENOMIC DNA]</scope>
    <source>
        <strain evidence="8 9">CBS 494.80</strain>
    </source>
</reference>
<dbReference type="PROSITE" id="PS50011">
    <property type="entry name" value="PROTEIN_KINASE_DOM"/>
    <property type="match status" value="1"/>
</dbReference>
<evidence type="ECO:0000256" key="6">
    <source>
        <dbReference type="SAM" id="MobiDB-lite"/>
    </source>
</evidence>
<feature type="compositionally biased region" description="Basic and acidic residues" evidence="6">
    <location>
        <begin position="505"/>
        <end position="515"/>
    </location>
</feature>
<evidence type="ECO:0000259" key="7">
    <source>
        <dbReference type="PROSITE" id="PS50011"/>
    </source>
</evidence>
<gene>
    <name evidence="8" type="ORF">VTL71DRAFT_9855</name>
</gene>
<keyword evidence="5" id="KW-0067">ATP-binding</keyword>
<dbReference type="InterPro" id="IPR000719">
    <property type="entry name" value="Prot_kinase_dom"/>
</dbReference>
<dbReference type="SUPFAM" id="SSF56112">
    <property type="entry name" value="Protein kinase-like (PK-like)"/>
    <property type="match status" value="1"/>
</dbReference>
<name>A0ABR4BQS1_9HELO</name>
<keyword evidence="4" id="KW-0418">Kinase</keyword>
<dbReference type="EC" id="2.7.11.1" evidence="1"/>
<evidence type="ECO:0000256" key="4">
    <source>
        <dbReference type="ARBA" id="ARBA00022777"/>
    </source>
</evidence>
<feature type="region of interest" description="Disordered" evidence="6">
    <location>
        <begin position="497"/>
        <end position="517"/>
    </location>
</feature>
<organism evidence="8 9">
    <name type="scientific">Oculimacula yallundae</name>
    <dbReference type="NCBI Taxonomy" id="86028"/>
    <lineage>
        <taxon>Eukaryota</taxon>
        <taxon>Fungi</taxon>
        <taxon>Dikarya</taxon>
        <taxon>Ascomycota</taxon>
        <taxon>Pezizomycotina</taxon>
        <taxon>Leotiomycetes</taxon>
        <taxon>Helotiales</taxon>
        <taxon>Ploettnerulaceae</taxon>
        <taxon>Oculimacula</taxon>
    </lineage>
</organism>
<keyword evidence="9" id="KW-1185">Reference proteome</keyword>